<comment type="caution">
    <text evidence="2">The sequence shown here is derived from an EMBL/GenBank/DDBJ whole genome shotgun (WGS) entry which is preliminary data.</text>
</comment>
<reference evidence="2 3" key="1">
    <citation type="submission" date="2020-04" db="EMBL/GenBank/DDBJ databases">
        <authorList>
            <person name="Wallbank WR R."/>
            <person name="Pardo Diaz C."/>
            <person name="Kozak K."/>
            <person name="Martin S."/>
            <person name="Jiggins C."/>
            <person name="Moest M."/>
            <person name="Warren A I."/>
            <person name="Byers J.R.P. K."/>
            <person name="Montejo-Kovacevich G."/>
            <person name="Yen C E."/>
        </authorList>
    </citation>
    <scope>NUCLEOTIDE SEQUENCE [LARGE SCALE GENOMIC DNA]</scope>
</reference>
<feature type="region of interest" description="Disordered" evidence="1">
    <location>
        <begin position="1"/>
        <end position="26"/>
    </location>
</feature>
<feature type="compositionally biased region" description="Polar residues" evidence="1">
    <location>
        <begin position="16"/>
        <end position="26"/>
    </location>
</feature>
<dbReference type="EMBL" id="CADEBD010000343">
    <property type="protein sequence ID" value="CAB3248536.1"/>
    <property type="molecule type" value="Genomic_DNA"/>
</dbReference>
<evidence type="ECO:0000313" key="2">
    <source>
        <dbReference type="EMBL" id="CAB3248536.1"/>
    </source>
</evidence>
<name>A0A8S1ANK0_ARCPL</name>
<evidence type="ECO:0000313" key="3">
    <source>
        <dbReference type="Proteomes" id="UP000494256"/>
    </source>
</evidence>
<sequence>MSEDNSGKPAEMGNIDHSNINGSNSKRLVQQAFDKDRLPQEVINQKLILPLETNLLIQKQRQQNLVLQLGRGCL</sequence>
<accession>A0A8S1ANK0</accession>
<evidence type="ECO:0000256" key="1">
    <source>
        <dbReference type="SAM" id="MobiDB-lite"/>
    </source>
</evidence>
<organism evidence="2 3">
    <name type="scientific">Arctia plantaginis</name>
    <name type="common">Wood tiger moth</name>
    <name type="synonym">Phalaena plantaginis</name>
    <dbReference type="NCBI Taxonomy" id="874455"/>
    <lineage>
        <taxon>Eukaryota</taxon>
        <taxon>Metazoa</taxon>
        <taxon>Ecdysozoa</taxon>
        <taxon>Arthropoda</taxon>
        <taxon>Hexapoda</taxon>
        <taxon>Insecta</taxon>
        <taxon>Pterygota</taxon>
        <taxon>Neoptera</taxon>
        <taxon>Endopterygota</taxon>
        <taxon>Lepidoptera</taxon>
        <taxon>Glossata</taxon>
        <taxon>Ditrysia</taxon>
        <taxon>Noctuoidea</taxon>
        <taxon>Erebidae</taxon>
        <taxon>Arctiinae</taxon>
        <taxon>Arctia</taxon>
    </lineage>
</organism>
<dbReference type="Proteomes" id="UP000494256">
    <property type="component" value="Unassembled WGS sequence"/>
</dbReference>
<proteinExistence type="predicted"/>
<dbReference type="AlphaFoldDB" id="A0A8S1ANK0"/>
<dbReference type="OrthoDB" id="5103at2759"/>
<protein>
    <submittedName>
        <fullName evidence="2">Uncharacterized protein</fullName>
    </submittedName>
</protein>
<gene>
    <name evidence="2" type="ORF">APLA_LOCUS12405</name>
</gene>